<comment type="caution">
    <text evidence="2">The sequence shown here is derived from an EMBL/GenBank/DDBJ whole genome shotgun (WGS) entry which is preliminary data.</text>
</comment>
<name>A0A8S0ZMB7_ARCPL</name>
<reference evidence="2 3" key="1">
    <citation type="submission" date="2020-04" db="EMBL/GenBank/DDBJ databases">
        <authorList>
            <person name="Wallbank WR R."/>
            <person name="Pardo Diaz C."/>
            <person name="Kozak K."/>
            <person name="Martin S."/>
            <person name="Jiggins C."/>
            <person name="Moest M."/>
            <person name="Warren A I."/>
            <person name="Byers J.R.P. K."/>
            <person name="Montejo-Kovacevich G."/>
            <person name="Yen C E."/>
        </authorList>
    </citation>
    <scope>NUCLEOTIDE SEQUENCE [LARGE SCALE GENOMIC DNA]</scope>
</reference>
<gene>
    <name evidence="2" type="ORF">APLA_LOCUS6936</name>
</gene>
<dbReference type="OrthoDB" id="7277646at2759"/>
<keyword evidence="1" id="KW-0732">Signal</keyword>
<organism evidence="2 3">
    <name type="scientific">Arctia plantaginis</name>
    <name type="common">Wood tiger moth</name>
    <name type="synonym">Phalaena plantaginis</name>
    <dbReference type="NCBI Taxonomy" id="874455"/>
    <lineage>
        <taxon>Eukaryota</taxon>
        <taxon>Metazoa</taxon>
        <taxon>Ecdysozoa</taxon>
        <taxon>Arthropoda</taxon>
        <taxon>Hexapoda</taxon>
        <taxon>Insecta</taxon>
        <taxon>Pterygota</taxon>
        <taxon>Neoptera</taxon>
        <taxon>Endopterygota</taxon>
        <taxon>Lepidoptera</taxon>
        <taxon>Glossata</taxon>
        <taxon>Ditrysia</taxon>
        <taxon>Noctuoidea</taxon>
        <taxon>Erebidae</taxon>
        <taxon>Arctiinae</taxon>
        <taxon>Arctia</taxon>
    </lineage>
</organism>
<dbReference type="EMBL" id="CADEBD010000299">
    <property type="protein sequence ID" value="CAB3235277.1"/>
    <property type="molecule type" value="Genomic_DNA"/>
</dbReference>
<proteinExistence type="predicted"/>
<protein>
    <submittedName>
        <fullName evidence="2">Uncharacterized protein</fullName>
    </submittedName>
</protein>
<accession>A0A8S0ZMB7</accession>
<feature type="chain" id="PRO_5035941044" evidence="1">
    <location>
        <begin position="20"/>
        <end position="96"/>
    </location>
</feature>
<evidence type="ECO:0000313" key="2">
    <source>
        <dbReference type="EMBL" id="CAB3235277.1"/>
    </source>
</evidence>
<evidence type="ECO:0000256" key="1">
    <source>
        <dbReference type="SAM" id="SignalP"/>
    </source>
</evidence>
<dbReference type="Proteomes" id="UP000494256">
    <property type="component" value="Unassembled WGS sequence"/>
</dbReference>
<dbReference type="AlphaFoldDB" id="A0A8S0ZMB7"/>
<evidence type="ECO:0000313" key="3">
    <source>
        <dbReference type="Proteomes" id="UP000494256"/>
    </source>
</evidence>
<feature type="signal peptide" evidence="1">
    <location>
        <begin position="1"/>
        <end position="19"/>
    </location>
</feature>
<sequence>MKSAIVLVVLIAAASLADAFIVNSKETLSRKRRRILGLSIPNLIGVGVTLGKTTPRPTVVAPSPQMLHFNEKSRHHHRHRSKQTTKILREIPIGLG</sequence>